<sequence>MRFLSSRQKYGGLETPDQGSAINLSLRLARGQRKMLCRHPSKLLQPRASIPLLQDTRLALPELCDHWIWTPSGLSHSVANKSVLESYTKS</sequence>
<gene>
    <name evidence="1" type="ORF">RRG08_013351</name>
</gene>
<keyword evidence="2" id="KW-1185">Reference proteome</keyword>
<name>A0AAE1AZD7_9GAST</name>
<evidence type="ECO:0000313" key="2">
    <source>
        <dbReference type="Proteomes" id="UP001283361"/>
    </source>
</evidence>
<proteinExistence type="predicted"/>
<dbReference type="Proteomes" id="UP001283361">
    <property type="component" value="Unassembled WGS sequence"/>
</dbReference>
<dbReference type="AlphaFoldDB" id="A0AAE1AZD7"/>
<comment type="caution">
    <text evidence="1">The sequence shown here is derived from an EMBL/GenBank/DDBJ whole genome shotgun (WGS) entry which is preliminary data.</text>
</comment>
<evidence type="ECO:0000313" key="1">
    <source>
        <dbReference type="EMBL" id="KAK3796046.1"/>
    </source>
</evidence>
<accession>A0AAE1AZD7</accession>
<protein>
    <submittedName>
        <fullName evidence="1">Uncharacterized protein</fullName>
    </submittedName>
</protein>
<dbReference type="EMBL" id="JAWDGP010000946">
    <property type="protein sequence ID" value="KAK3796046.1"/>
    <property type="molecule type" value="Genomic_DNA"/>
</dbReference>
<organism evidence="1 2">
    <name type="scientific">Elysia crispata</name>
    <name type="common">lettuce slug</name>
    <dbReference type="NCBI Taxonomy" id="231223"/>
    <lineage>
        <taxon>Eukaryota</taxon>
        <taxon>Metazoa</taxon>
        <taxon>Spiralia</taxon>
        <taxon>Lophotrochozoa</taxon>
        <taxon>Mollusca</taxon>
        <taxon>Gastropoda</taxon>
        <taxon>Heterobranchia</taxon>
        <taxon>Euthyneura</taxon>
        <taxon>Panpulmonata</taxon>
        <taxon>Sacoglossa</taxon>
        <taxon>Placobranchoidea</taxon>
        <taxon>Plakobranchidae</taxon>
        <taxon>Elysia</taxon>
    </lineage>
</organism>
<reference evidence="1" key="1">
    <citation type="journal article" date="2023" name="G3 (Bethesda)">
        <title>A reference genome for the long-term kleptoplast-retaining sea slug Elysia crispata morphotype clarki.</title>
        <authorList>
            <person name="Eastman K.E."/>
            <person name="Pendleton A.L."/>
            <person name="Shaikh M.A."/>
            <person name="Suttiyut T."/>
            <person name="Ogas R."/>
            <person name="Tomko P."/>
            <person name="Gavelis G."/>
            <person name="Widhalm J.R."/>
            <person name="Wisecaver J.H."/>
        </authorList>
    </citation>
    <scope>NUCLEOTIDE SEQUENCE</scope>
    <source>
        <strain evidence="1">ECLA1</strain>
    </source>
</reference>